<evidence type="ECO:0000313" key="1">
    <source>
        <dbReference type="EMBL" id="SDY67829.1"/>
    </source>
</evidence>
<protein>
    <submittedName>
        <fullName evidence="1">Uncharacterized protein</fullName>
    </submittedName>
</protein>
<dbReference type="STRING" id="1503961.SAMN05421736_1038"/>
<gene>
    <name evidence="1" type="ORF">SAMN05421736_1038</name>
</gene>
<dbReference type="Proteomes" id="UP000198935">
    <property type="component" value="Unassembled WGS sequence"/>
</dbReference>
<dbReference type="EMBL" id="FNPI01000003">
    <property type="protein sequence ID" value="SDY67829.1"/>
    <property type="molecule type" value="Genomic_DNA"/>
</dbReference>
<evidence type="ECO:0000313" key="2">
    <source>
        <dbReference type="Proteomes" id="UP000198935"/>
    </source>
</evidence>
<dbReference type="AlphaFoldDB" id="A0A1H3LUS6"/>
<proteinExistence type="predicted"/>
<accession>A0A1H3LUS6</accession>
<sequence length="35" mass="3985">MSFLDGETPAAKERGTQIIVIKRLLRYLILRGVLL</sequence>
<keyword evidence="2" id="KW-1185">Reference proteome</keyword>
<organism evidence="1 2">
    <name type="scientific">Evansella caseinilytica</name>
    <dbReference type="NCBI Taxonomy" id="1503961"/>
    <lineage>
        <taxon>Bacteria</taxon>
        <taxon>Bacillati</taxon>
        <taxon>Bacillota</taxon>
        <taxon>Bacilli</taxon>
        <taxon>Bacillales</taxon>
        <taxon>Bacillaceae</taxon>
        <taxon>Evansella</taxon>
    </lineage>
</organism>
<reference evidence="2" key="1">
    <citation type="submission" date="2016-10" db="EMBL/GenBank/DDBJ databases">
        <authorList>
            <person name="Varghese N."/>
            <person name="Submissions S."/>
        </authorList>
    </citation>
    <scope>NUCLEOTIDE SEQUENCE [LARGE SCALE GENOMIC DNA]</scope>
    <source>
        <strain evidence="2">SP</strain>
    </source>
</reference>
<name>A0A1H3LUS6_9BACI</name>